<keyword evidence="2" id="KW-1185">Reference proteome</keyword>
<reference evidence="1 2" key="1">
    <citation type="submission" date="2023-02" db="EMBL/GenBank/DDBJ databases">
        <title>Genome sequence of Paenibacillus kyungheensis KACC 18744.</title>
        <authorList>
            <person name="Kim S."/>
            <person name="Heo J."/>
            <person name="Kwon S.-W."/>
        </authorList>
    </citation>
    <scope>NUCLEOTIDE SEQUENCE [LARGE SCALE GENOMIC DNA]</scope>
    <source>
        <strain evidence="1 2">KACC 18744</strain>
    </source>
</reference>
<sequence length="134" mass="16025">MDHKRVTEQLLHELEGEKGSFILRLRVDLEWDHAHIAQVLRTMVTYITALESNISLERHIARGFWFFTNFVKDWSSHESFRAKNPYPETYYQSVYELIFLLTDWYFSGECPFVEQEAFEQEIARLDTLLQAEES</sequence>
<dbReference type="RefSeq" id="WP_273615873.1">
    <property type="nucleotide sequence ID" value="NZ_CP117416.1"/>
</dbReference>
<organism evidence="1 2">
    <name type="scientific">Paenibacillus kyungheensis</name>
    <dbReference type="NCBI Taxonomy" id="1452732"/>
    <lineage>
        <taxon>Bacteria</taxon>
        <taxon>Bacillati</taxon>
        <taxon>Bacillota</taxon>
        <taxon>Bacilli</taxon>
        <taxon>Bacillales</taxon>
        <taxon>Paenibacillaceae</taxon>
        <taxon>Paenibacillus</taxon>
    </lineage>
</organism>
<dbReference type="AlphaFoldDB" id="A0AAX3M8N7"/>
<evidence type="ECO:0000313" key="2">
    <source>
        <dbReference type="Proteomes" id="UP001220509"/>
    </source>
</evidence>
<name>A0AAX3M8N7_9BACL</name>
<protein>
    <submittedName>
        <fullName evidence="1">Uncharacterized protein</fullName>
    </submittedName>
</protein>
<proteinExistence type="predicted"/>
<evidence type="ECO:0000313" key="1">
    <source>
        <dbReference type="EMBL" id="WCT57703.1"/>
    </source>
</evidence>
<accession>A0AAX3M8N7</accession>
<dbReference type="KEGG" id="pka:PQ456_09400"/>
<gene>
    <name evidence="1" type="ORF">PQ456_09400</name>
</gene>
<dbReference type="Proteomes" id="UP001220509">
    <property type="component" value="Chromosome"/>
</dbReference>
<dbReference type="EMBL" id="CP117416">
    <property type="protein sequence ID" value="WCT57703.1"/>
    <property type="molecule type" value="Genomic_DNA"/>
</dbReference>